<dbReference type="GO" id="GO:0046872">
    <property type="term" value="F:metal ion binding"/>
    <property type="evidence" value="ECO:0007669"/>
    <property type="project" value="UniProtKB-KW"/>
</dbReference>
<sequence length="444" mass="51213">MPDSDVSDSSESEDEELLLSAAFMQMEEDIAIDGDYEARRLRLATTTFLLSGVKHVRRKRAAARPRLYLRRSELLPDPRNGTPWQQLYASKNDRAFITTMGVDVDTFHYLLFNGFAYRWNKRTIPRADVRPHGIPRLGRRSLDAAGALALVLHWLNSTMREVSLCQIFALIPSTVNRYLDNALDILDRTLLHIPEAEITWPEDEEVLAELTEIVQMRHGRLHGAFGVVDGLNLPVQVSEDEDLENATYNGWLHGHFISNVFSFSPKGSILHCTLNAPGSWHDSRVARLLYEKLRTRTPPGYYLVADTAFPAMQDRIRTPPKQNARPPAGMNATQTAEWNAFNRELLSFRQAAEWGMRELQGSFGRLRIPLPIADKHRRLKLLTVVARMHQIRVHRVGISQIRNVYVPLWRGETDELEQVWLHWEDMLFKDVRRLDRVSRFHRSQ</sequence>
<gene>
    <name evidence="4" type="ORF">EIP91_003600</name>
</gene>
<dbReference type="EMBL" id="RWJN01000213">
    <property type="protein sequence ID" value="TCD64819.1"/>
    <property type="molecule type" value="Genomic_DNA"/>
</dbReference>
<protein>
    <recommendedName>
        <fullName evidence="3">DDE Tnp4 domain-containing protein</fullName>
    </recommendedName>
</protein>
<dbReference type="Pfam" id="PF13359">
    <property type="entry name" value="DDE_Tnp_4"/>
    <property type="match status" value="1"/>
</dbReference>
<accession>A0A4R0RIQ2</accession>
<evidence type="ECO:0000256" key="1">
    <source>
        <dbReference type="ARBA" id="ARBA00001968"/>
    </source>
</evidence>
<evidence type="ECO:0000313" key="5">
    <source>
        <dbReference type="Proteomes" id="UP000292702"/>
    </source>
</evidence>
<reference evidence="4 5" key="1">
    <citation type="submission" date="2018-11" db="EMBL/GenBank/DDBJ databases">
        <title>Genome assembly of Steccherinum ochraceum LE-BIN_3174, the white-rot fungus of the Steccherinaceae family (The Residual Polyporoid clade, Polyporales, Basidiomycota).</title>
        <authorList>
            <person name="Fedorova T.V."/>
            <person name="Glazunova O.A."/>
            <person name="Landesman E.O."/>
            <person name="Moiseenko K.V."/>
            <person name="Psurtseva N.V."/>
            <person name="Savinova O.S."/>
            <person name="Shakhova N.V."/>
            <person name="Tyazhelova T.V."/>
            <person name="Vasina D.V."/>
        </authorList>
    </citation>
    <scope>NUCLEOTIDE SEQUENCE [LARGE SCALE GENOMIC DNA]</scope>
    <source>
        <strain evidence="4 5">LE-BIN_3174</strain>
    </source>
</reference>
<evidence type="ECO:0000313" key="4">
    <source>
        <dbReference type="EMBL" id="TCD64819.1"/>
    </source>
</evidence>
<evidence type="ECO:0000259" key="3">
    <source>
        <dbReference type="Pfam" id="PF13359"/>
    </source>
</evidence>
<dbReference type="AlphaFoldDB" id="A0A4R0RIQ2"/>
<keyword evidence="2" id="KW-0479">Metal-binding</keyword>
<dbReference type="Proteomes" id="UP000292702">
    <property type="component" value="Unassembled WGS sequence"/>
</dbReference>
<dbReference type="InterPro" id="IPR027806">
    <property type="entry name" value="HARBI1_dom"/>
</dbReference>
<comment type="cofactor">
    <cofactor evidence="1">
        <name>a divalent metal cation</name>
        <dbReference type="ChEBI" id="CHEBI:60240"/>
    </cofactor>
</comment>
<organism evidence="4 5">
    <name type="scientific">Steccherinum ochraceum</name>
    <dbReference type="NCBI Taxonomy" id="92696"/>
    <lineage>
        <taxon>Eukaryota</taxon>
        <taxon>Fungi</taxon>
        <taxon>Dikarya</taxon>
        <taxon>Basidiomycota</taxon>
        <taxon>Agaricomycotina</taxon>
        <taxon>Agaricomycetes</taxon>
        <taxon>Polyporales</taxon>
        <taxon>Steccherinaceae</taxon>
        <taxon>Steccherinum</taxon>
    </lineage>
</organism>
<proteinExistence type="predicted"/>
<dbReference type="PANTHER" id="PTHR48471:SF1">
    <property type="entry name" value="DDE TNP4 DOMAIN-CONTAINING PROTEIN"/>
    <property type="match status" value="1"/>
</dbReference>
<dbReference type="PANTHER" id="PTHR48471">
    <property type="entry name" value="DDE TNP4 DOMAIN-CONTAINING PROTEIN"/>
    <property type="match status" value="1"/>
</dbReference>
<feature type="domain" description="DDE Tnp4" evidence="3">
    <location>
        <begin position="228"/>
        <end position="390"/>
    </location>
</feature>
<name>A0A4R0RIQ2_9APHY</name>
<dbReference type="OrthoDB" id="78198at2759"/>
<keyword evidence="5" id="KW-1185">Reference proteome</keyword>
<comment type="caution">
    <text evidence="4">The sequence shown here is derived from an EMBL/GenBank/DDBJ whole genome shotgun (WGS) entry which is preliminary data.</text>
</comment>
<evidence type="ECO:0000256" key="2">
    <source>
        <dbReference type="ARBA" id="ARBA00022723"/>
    </source>
</evidence>